<evidence type="ECO:0000313" key="5">
    <source>
        <dbReference type="Proteomes" id="UP000499080"/>
    </source>
</evidence>
<comment type="caution">
    <text evidence="3">The sequence shown here is derived from an EMBL/GenBank/DDBJ whole genome shotgun (WGS) entry which is preliminary data.</text>
</comment>
<protein>
    <recommendedName>
        <fullName evidence="2">Mutator-like transposase domain-containing protein</fullName>
    </recommendedName>
</protein>
<dbReference type="EMBL" id="BGPR01097602">
    <property type="protein sequence ID" value="GBM46126.1"/>
    <property type="molecule type" value="Genomic_DNA"/>
</dbReference>
<evidence type="ECO:0000259" key="2">
    <source>
        <dbReference type="Pfam" id="PF20700"/>
    </source>
</evidence>
<reference evidence="3 5" key="1">
    <citation type="journal article" date="2019" name="Sci. Rep.">
        <title>Orb-weaving spider Araneus ventricosus genome elucidates the spidroin gene catalogue.</title>
        <authorList>
            <person name="Kono N."/>
            <person name="Nakamura H."/>
            <person name="Ohtoshi R."/>
            <person name="Moran D.A.P."/>
            <person name="Shinohara A."/>
            <person name="Yoshida Y."/>
            <person name="Fujiwara M."/>
            <person name="Mori M."/>
            <person name="Tomita M."/>
            <person name="Arakawa K."/>
        </authorList>
    </citation>
    <scope>NUCLEOTIDE SEQUENCE [LARGE SCALE GENOMIC DNA]</scope>
</reference>
<evidence type="ECO:0000313" key="3">
    <source>
        <dbReference type="EMBL" id="GBM46126.1"/>
    </source>
</evidence>
<dbReference type="Pfam" id="PF20700">
    <property type="entry name" value="Mutator"/>
    <property type="match status" value="1"/>
</dbReference>
<dbReference type="OrthoDB" id="5975258at2759"/>
<accession>A0A4Y2G041</accession>
<proteinExistence type="predicted"/>
<dbReference type="EMBL" id="BGPR01097603">
    <property type="protein sequence ID" value="GBM46131.1"/>
    <property type="molecule type" value="Genomic_DNA"/>
</dbReference>
<feature type="region of interest" description="Disordered" evidence="1">
    <location>
        <begin position="1"/>
        <end position="20"/>
    </location>
</feature>
<gene>
    <name evidence="3" type="ORF">AVEN_125318_1</name>
    <name evidence="4" type="ORF">AVEN_135738_1</name>
</gene>
<dbReference type="Proteomes" id="UP000499080">
    <property type="component" value="Unassembled WGS sequence"/>
</dbReference>
<dbReference type="InterPro" id="IPR049012">
    <property type="entry name" value="Mutator_transp_dom"/>
</dbReference>
<dbReference type="AlphaFoldDB" id="A0A4Y2G041"/>
<name>A0A4Y2G041_ARAVE</name>
<sequence length="147" mass="16654">MKPSKLRSTHNCSKHKDSSANMESVGAYRIFERSQSSHQLLYTDYCGDGDSKAYETVKNIYNDTIINKLECIGQIHKRVGMRIRKLKNKTPSVRGKVKLTAKFIDQLQNYYGIAIGSNVGNLENIQTAVISTFYHCCCSSRQLMHGQ</sequence>
<evidence type="ECO:0000256" key="1">
    <source>
        <dbReference type="SAM" id="MobiDB-lite"/>
    </source>
</evidence>
<keyword evidence="5" id="KW-1185">Reference proteome</keyword>
<organism evidence="3 5">
    <name type="scientific">Araneus ventricosus</name>
    <name type="common">Orbweaver spider</name>
    <name type="synonym">Epeira ventricosa</name>
    <dbReference type="NCBI Taxonomy" id="182803"/>
    <lineage>
        <taxon>Eukaryota</taxon>
        <taxon>Metazoa</taxon>
        <taxon>Ecdysozoa</taxon>
        <taxon>Arthropoda</taxon>
        <taxon>Chelicerata</taxon>
        <taxon>Arachnida</taxon>
        <taxon>Araneae</taxon>
        <taxon>Araneomorphae</taxon>
        <taxon>Entelegynae</taxon>
        <taxon>Araneoidea</taxon>
        <taxon>Araneidae</taxon>
        <taxon>Araneus</taxon>
    </lineage>
</organism>
<evidence type="ECO:0000313" key="4">
    <source>
        <dbReference type="EMBL" id="GBM46131.1"/>
    </source>
</evidence>
<feature type="domain" description="Mutator-like transposase" evidence="2">
    <location>
        <begin position="7"/>
        <end position="137"/>
    </location>
</feature>